<keyword evidence="4" id="KW-0732">Signal</keyword>
<dbReference type="InterPro" id="IPR041515">
    <property type="entry name" value="PPAF-2-like_Clip"/>
</dbReference>
<comment type="similarity">
    <text evidence="3">Belongs to the peptidase S1 family. CLIP subfamily.</text>
</comment>
<dbReference type="Pfam" id="PF00089">
    <property type="entry name" value="Trypsin"/>
    <property type="match status" value="1"/>
</dbReference>
<dbReference type="GO" id="GO:0004252">
    <property type="term" value="F:serine-type endopeptidase activity"/>
    <property type="evidence" value="ECO:0007669"/>
    <property type="project" value="InterPro"/>
</dbReference>
<evidence type="ECO:0000256" key="2">
    <source>
        <dbReference type="ARBA" id="ARBA00023180"/>
    </source>
</evidence>
<evidence type="ECO:0000313" key="6">
    <source>
        <dbReference type="EMBL" id="CAG9811606.1"/>
    </source>
</evidence>
<dbReference type="OrthoDB" id="6656697at2759"/>
<keyword evidence="7" id="KW-1185">Reference proteome</keyword>
<dbReference type="SUPFAM" id="SSF50494">
    <property type="entry name" value="Trypsin-like serine proteases"/>
    <property type="match status" value="1"/>
</dbReference>
<dbReference type="PANTHER" id="PTHR24256">
    <property type="entry name" value="TRYPTASE-RELATED"/>
    <property type="match status" value="1"/>
</dbReference>
<evidence type="ECO:0000256" key="3">
    <source>
        <dbReference type="ARBA" id="ARBA00024195"/>
    </source>
</evidence>
<reference evidence="6" key="2">
    <citation type="submission" date="2022-10" db="EMBL/GenBank/DDBJ databases">
        <authorList>
            <consortium name="ENA_rothamsted_submissions"/>
            <consortium name="culmorum"/>
            <person name="King R."/>
        </authorList>
    </citation>
    <scope>NUCLEOTIDE SEQUENCE</scope>
</reference>
<organism evidence="6 7">
    <name type="scientific">Chironomus riparius</name>
    <dbReference type="NCBI Taxonomy" id="315576"/>
    <lineage>
        <taxon>Eukaryota</taxon>
        <taxon>Metazoa</taxon>
        <taxon>Ecdysozoa</taxon>
        <taxon>Arthropoda</taxon>
        <taxon>Hexapoda</taxon>
        <taxon>Insecta</taxon>
        <taxon>Pterygota</taxon>
        <taxon>Neoptera</taxon>
        <taxon>Endopterygota</taxon>
        <taxon>Diptera</taxon>
        <taxon>Nematocera</taxon>
        <taxon>Chironomoidea</taxon>
        <taxon>Chironomidae</taxon>
        <taxon>Chironominae</taxon>
        <taxon>Chironomus</taxon>
    </lineage>
</organism>
<dbReference type="Gene3D" id="2.40.10.10">
    <property type="entry name" value="Trypsin-like serine proteases"/>
    <property type="match status" value="1"/>
</dbReference>
<protein>
    <recommendedName>
        <fullName evidence="5">Peptidase S1 domain-containing protein</fullName>
    </recommendedName>
</protein>
<dbReference type="InterPro" id="IPR001254">
    <property type="entry name" value="Trypsin_dom"/>
</dbReference>
<evidence type="ECO:0000259" key="5">
    <source>
        <dbReference type="PROSITE" id="PS50240"/>
    </source>
</evidence>
<dbReference type="PROSITE" id="PS50240">
    <property type="entry name" value="TRYPSIN_DOM"/>
    <property type="match status" value="1"/>
</dbReference>
<keyword evidence="2" id="KW-0325">Glycoprotein</keyword>
<proteinExistence type="inferred from homology"/>
<dbReference type="GO" id="GO:0006508">
    <property type="term" value="P:proteolysis"/>
    <property type="evidence" value="ECO:0007669"/>
    <property type="project" value="InterPro"/>
</dbReference>
<feature type="chain" id="PRO_5040138048" description="Peptidase S1 domain-containing protein" evidence="4">
    <location>
        <begin position="19"/>
        <end position="407"/>
    </location>
</feature>
<evidence type="ECO:0000256" key="1">
    <source>
        <dbReference type="ARBA" id="ARBA00023157"/>
    </source>
</evidence>
<sequence length="407" mass="43759">MFVNKFAILVILVKFSESQFYFGTTPSPSYNPYQYTAYNPYTTYNPYNQYPYNNQYNPYYNYSFPSGIVTGSQCICVTSGSCNRANGSFFVTTDGSGLIDIRLLNSGGYYSSSSTSVYTTPASTGITLSVSSQSSCQSGLDLCCVSSSYTCGVRFPPVVGAATTVTGQAPYGSFPWFALILQQSTSTYVASGVLIDQRHVLTVAHKISTYASTPYSLKVRLGEWTIGGSKPINFMEFNVIRAFTHYAFNPNSLVNSMAILRVSPDVPLGLTPTIATACLSTTLIRSARCWVAGYGQGAFGSTSTQSILQQVEVPLVDQTTCQNQLRTTRLGTGFILDPTSFLCAGGISGRDACTGDGGSGLMCHNNGQWYVVGLVAWGIGCGAQSIPGVYMNVTNYISWIQSTTVQA</sequence>
<dbReference type="CDD" id="cd00190">
    <property type="entry name" value="Tryp_SPc"/>
    <property type="match status" value="1"/>
</dbReference>
<gene>
    <name evidence="6" type="ORF">CHIRRI_LOCUS14413</name>
</gene>
<dbReference type="Pfam" id="PF18322">
    <property type="entry name" value="CLIP_1"/>
    <property type="match status" value="1"/>
</dbReference>
<evidence type="ECO:0000256" key="4">
    <source>
        <dbReference type="SAM" id="SignalP"/>
    </source>
</evidence>
<feature type="signal peptide" evidence="4">
    <location>
        <begin position="1"/>
        <end position="18"/>
    </location>
</feature>
<dbReference type="FunFam" id="2.40.10.10:FF:000002">
    <property type="entry name" value="Transmembrane protease serine"/>
    <property type="match status" value="1"/>
</dbReference>
<accession>A0A9N9S8I6</accession>
<dbReference type="Proteomes" id="UP001153620">
    <property type="component" value="Chromosome 4"/>
</dbReference>
<dbReference type="InterPro" id="IPR043504">
    <property type="entry name" value="Peptidase_S1_PA_chymotrypsin"/>
</dbReference>
<dbReference type="InterPro" id="IPR009003">
    <property type="entry name" value="Peptidase_S1_PA"/>
</dbReference>
<dbReference type="EMBL" id="OU895880">
    <property type="protein sequence ID" value="CAG9811606.1"/>
    <property type="molecule type" value="Genomic_DNA"/>
</dbReference>
<name>A0A9N9S8I6_9DIPT</name>
<dbReference type="InterPro" id="IPR051487">
    <property type="entry name" value="Ser/Thr_Proteases_Immune/Dev"/>
</dbReference>
<dbReference type="AlphaFoldDB" id="A0A9N9S8I6"/>
<reference evidence="6" key="1">
    <citation type="submission" date="2022-01" db="EMBL/GenBank/DDBJ databases">
        <authorList>
            <person name="King R."/>
        </authorList>
    </citation>
    <scope>NUCLEOTIDE SEQUENCE</scope>
</reference>
<keyword evidence="1" id="KW-1015">Disulfide bond</keyword>
<dbReference type="SMART" id="SM00020">
    <property type="entry name" value="Tryp_SPc"/>
    <property type="match status" value="1"/>
</dbReference>
<evidence type="ECO:0000313" key="7">
    <source>
        <dbReference type="Proteomes" id="UP001153620"/>
    </source>
</evidence>
<feature type="domain" description="Peptidase S1" evidence="5">
    <location>
        <begin position="158"/>
        <end position="405"/>
    </location>
</feature>